<evidence type="ECO:0000256" key="9">
    <source>
        <dbReference type="PIRSR" id="PIRSR006621-2"/>
    </source>
</evidence>
<dbReference type="InterPro" id="IPR035587">
    <property type="entry name" value="DUS-like_FMN-bd"/>
</dbReference>
<reference evidence="11" key="1">
    <citation type="journal article" date="2021" name="PeerJ">
        <title>Extensive microbial diversity within the chicken gut microbiome revealed by metagenomics and culture.</title>
        <authorList>
            <person name="Gilroy R."/>
            <person name="Ravi A."/>
            <person name="Getino M."/>
            <person name="Pursley I."/>
            <person name="Horton D.L."/>
            <person name="Alikhan N.F."/>
            <person name="Baker D."/>
            <person name="Gharbi K."/>
            <person name="Hall N."/>
            <person name="Watson M."/>
            <person name="Adriaenssens E.M."/>
            <person name="Foster-Nyarko E."/>
            <person name="Jarju S."/>
            <person name="Secka A."/>
            <person name="Antonio M."/>
            <person name="Oren A."/>
            <person name="Chaudhuri R.R."/>
            <person name="La Ragione R."/>
            <person name="Hildebrand F."/>
            <person name="Pallen M.J."/>
        </authorList>
    </citation>
    <scope>NUCLEOTIDE SEQUENCE</scope>
    <source>
        <strain evidence="11">USAMLcec3-2134</strain>
    </source>
</reference>
<dbReference type="GO" id="GO:0003723">
    <property type="term" value="F:RNA binding"/>
    <property type="evidence" value="ECO:0007669"/>
    <property type="project" value="TreeGrafter"/>
</dbReference>
<evidence type="ECO:0000259" key="10">
    <source>
        <dbReference type="Pfam" id="PF01207"/>
    </source>
</evidence>
<feature type="binding site" evidence="9">
    <location>
        <position position="133"/>
    </location>
    <ligand>
        <name>FMN</name>
        <dbReference type="ChEBI" id="CHEBI:58210"/>
    </ligand>
</feature>
<evidence type="ECO:0000256" key="4">
    <source>
        <dbReference type="ARBA" id="ARBA00022694"/>
    </source>
</evidence>
<dbReference type="InterPro" id="IPR018517">
    <property type="entry name" value="tRNA_hU_synthase_CS"/>
</dbReference>
<dbReference type="PROSITE" id="PS01136">
    <property type="entry name" value="UPF0034"/>
    <property type="match status" value="1"/>
</dbReference>
<accession>A0A9D2SC48</accession>
<dbReference type="EMBL" id="DWXE01000008">
    <property type="protein sequence ID" value="HJB90349.1"/>
    <property type="molecule type" value="Genomic_DNA"/>
</dbReference>
<dbReference type="Pfam" id="PF01207">
    <property type="entry name" value="Dus"/>
    <property type="match status" value="1"/>
</dbReference>
<feature type="domain" description="DUS-like FMN-binding" evidence="10">
    <location>
        <begin position="5"/>
        <end position="293"/>
    </location>
</feature>
<dbReference type="PIRSF" id="PIRSF006621">
    <property type="entry name" value="Dus"/>
    <property type="match status" value="1"/>
</dbReference>
<dbReference type="PANTHER" id="PTHR45846">
    <property type="entry name" value="TRNA-DIHYDROURIDINE(47) SYNTHASE [NAD(P)(+)]-LIKE"/>
    <property type="match status" value="1"/>
</dbReference>
<keyword evidence="6 7" id="KW-0560">Oxidoreductase</keyword>
<keyword evidence="9" id="KW-0547">Nucleotide-binding</keyword>
<comment type="cofactor">
    <cofactor evidence="1 7 9">
        <name>FMN</name>
        <dbReference type="ChEBI" id="CHEBI:58210"/>
    </cofactor>
</comment>
<evidence type="ECO:0000256" key="7">
    <source>
        <dbReference type="PIRNR" id="PIRNR006621"/>
    </source>
</evidence>
<evidence type="ECO:0000256" key="6">
    <source>
        <dbReference type="ARBA" id="ARBA00023002"/>
    </source>
</evidence>
<dbReference type="InterPro" id="IPR001269">
    <property type="entry name" value="DUS_fam"/>
</dbReference>
<feature type="binding site" evidence="9">
    <location>
        <position position="64"/>
    </location>
    <ligand>
        <name>FMN</name>
        <dbReference type="ChEBI" id="CHEBI:58210"/>
    </ligand>
</feature>
<dbReference type="AlphaFoldDB" id="A0A9D2SC48"/>
<evidence type="ECO:0000313" key="12">
    <source>
        <dbReference type="Proteomes" id="UP000886883"/>
    </source>
</evidence>
<evidence type="ECO:0000256" key="2">
    <source>
        <dbReference type="ARBA" id="ARBA00022630"/>
    </source>
</evidence>
<evidence type="ECO:0000256" key="3">
    <source>
        <dbReference type="ARBA" id="ARBA00022643"/>
    </source>
</evidence>
<organism evidence="11 12">
    <name type="scientific">Candidatus Eisenbergiella merdigallinarum</name>
    <dbReference type="NCBI Taxonomy" id="2838552"/>
    <lineage>
        <taxon>Bacteria</taxon>
        <taxon>Bacillati</taxon>
        <taxon>Bacillota</taxon>
        <taxon>Clostridia</taxon>
        <taxon>Lachnospirales</taxon>
        <taxon>Lachnospiraceae</taxon>
        <taxon>Eisenbergiella</taxon>
    </lineage>
</organism>
<proteinExistence type="inferred from homology"/>
<dbReference type="Proteomes" id="UP000886883">
    <property type="component" value="Unassembled WGS sequence"/>
</dbReference>
<gene>
    <name evidence="11" type="ORF">H9763_02650</name>
</gene>
<evidence type="ECO:0000256" key="8">
    <source>
        <dbReference type="PIRSR" id="PIRSR006621-1"/>
    </source>
</evidence>
<feature type="binding site" evidence="9">
    <location>
        <position position="162"/>
    </location>
    <ligand>
        <name>FMN</name>
        <dbReference type="ChEBI" id="CHEBI:58210"/>
    </ligand>
</feature>
<dbReference type="InterPro" id="IPR013785">
    <property type="entry name" value="Aldolase_TIM"/>
</dbReference>
<name>A0A9D2SC48_9FIRM</name>
<sequence>MRYEFAPMEGITGFVFRNAHHRYFPSMDRYYTPFLTPKQGKGFTVRESRDVAPEHNEGIRVVPQVLTNSAEGFCRAAGWLESLGYEEVNLNLGCPSKTVVTKRKGAGFLAYPEELDAFLDRIFRETGPAISVKTRIGMEDPDEFPRLLEIFNKYPIRELIVHPRLQADYYRNSPNLEAFALAAEESRNPLCYNGDLFSQKRMDDLCARFPAADRLMLGRGLLANPGLVEKRKTGKDPEKGTLLEFHEALLEGYARELSGERDVLFKMKELMSWLIRSFEGADRDQKRIRKAATLSEYRACVRNLMENHPLVQEPDIVF</sequence>
<protein>
    <recommendedName>
        <fullName evidence="7">tRNA-dihydrouridine synthase</fullName>
        <ecNumber evidence="7">1.3.1.-</ecNumber>
    </recommendedName>
</protein>
<keyword evidence="4 7" id="KW-0819">tRNA processing</keyword>
<evidence type="ECO:0000256" key="5">
    <source>
        <dbReference type="ARBA" id="ARBA00022857"/>
    </source>
</evidence>
<evidence type="ECO:0000313" key="11">
    <source>
        <dbReference type="EMBL" id="HJB90349.1"/>
    </source>
</evidence>
<reference evidence="11" key="2">
    <citation type="submission" date="2021-04" db="EMBL/GenBank/DDBJ databases">
        <authorList>
            <person name="Gilroy R."/>
        </authorList>
    </citation>
    <scope>NUCLEOTIDE SEQUENCE</scope>
    <source>
        <strain evidence="11">USAMLcec3-2134</strain>
    </source>
</reference>
<dbReference type="Gene3D" id="3.20.20.70">
    <property type="entry name" value="Aldolase class I"/>
    <property type="match status" value="1"/>
</dbReference>
<dbReference type="SUPFAM" id="SSF51395">
    <property type="entry name" value="FMN-linked oxidoreductases"/>
    <property type="match status" value="1"/>
</dbReference>
<dbReference type="GO" id="GO:0017150">
    <property type="term" value="F:tRNA dihydrouridine synthase activity"/>
    <property type="evidence" value="ECO:0007669"/>
    <property type="project" value="InterPro"/>
</dbReference>
<comment type="function">
    <text evidence="7">Catalyzes the synthesis of 5,6-dihydrouridine (D), a modified base found in the D-loop of most tRNAs, via the reduction of the C5-C6 double bond in target uridines.</text>
</comment>
<keyword evidence="2 7" id="KW-0285">Flavoprotein</keyword>
<dbReference type="CDD" id="cd02801">
    <property type="entry name" value="DUS_like_FMN"/>
    <property type="match status" value="1"/>
</dbReference>
<feature type="binding site" evidence="9">
    <location>
        <begin position="218"/>
        <end position="219"/>
    </location>
    <ligand>
        <name>FMN</name>
        <dbReference type="ChEBI" id="CHEBI:58210"/>
    </ligand>
</feature>
<dbReference type="GO" id="GO:0050660">
    <property type="term" value="F:flavin adenine dinucleotide binding"/>
    <property type="evidence" value="ECO:0007669"/>
    <property type="project" value="InterPro"/>
</dbReference>
<dbReference type="EC" id="1.3.1.-" evidence="7"/>
<comment type="caution">
    <text evidence="11">The sequence shown here is derived from an EMBL/GenBank/DDBJ whole genome shotgun (WGS) entry which is preliminary data.</text>
</comment>
<comment type="similarity">
    <text evidence="7">Belongs to the dus family.</text>
</comment>
<keyword evidence="5" id="KW-0521">NADP</keyword>
<dbReference type="PANTHER" id="PTHR45846:SF1">
    <property type="entry name" value="TRNA-DIHYDROURIDINE(47) SYNTHASE [NAD(P)(+)]-LIKE"/>
    <property type="match status" value="1"/>
</dbReference>
<feature type="active site" description="Proton donor" evidence="8">
    <location>
        <position position="94"/>
    </location>
</feature>
<keyword evidence="3 7" id="KW-0288">FMN</keyword>
<evidence type="ECO:0000256" key="1">
    <source>
        <dbReference type="ARBA" id="ARBA00001917"/>
    </source>
</evidence>